<evidence type="ECO:0000256" key="15">
    <source>
        <dbReference type="ARBA" id="ARBA00029313"/>
    </source>
</evidence>
<evidence type="ECO:0000256" key="12">
    <source>
        <dbReference type="ARBA" id="ARBA00023136"/>
    </source>
</evidence>
<gene>
    <name evidence="20" type="ORF">AMSG_01472</name>
</gene>
<reference evidence="20 21" key="1">
    <citation type="submission" date="2010-05" db="EMBL/GenBank/DDBJ databases">
        <title>The Genome Sequence of Thecamonas trahens ATCC 50062.</title>
        <authorList>
            <consortium name="The Broad Institute Genome Sequencing Platform"/>
            <person name="Russ C."/>
            <person name="Cuomo C."/>
            <person name="Shea T."/>
            <person name="Young S.K."/>
            <person name="Zeng Q."/>
            <person name="Koehrsen M."/>
            <person name="Haas B."/>
            <person name="Borodovsky M."/>
            <person name="Guigo R."/>
            <person name="Alvarado L."/>
            <person name="Berlin A."/>
            <person name="Bochicchio J."/>
            <person name="Borenstein D."/>
            <person name="Chapman S."/>
            <person name="Chen Z."/>
            <person name="Freedman E."/>
            <person name="Gellesch M."/>
            <person name="Goldberg J."/>
            <person name="Griggs A."/>
            <person name="Gujja S."/>
            <person name="Heilman E."/>
            <person name="Heiman D."/>
            <person name="Hepburn T."/>
            <person name="Howarth C."/>
            <person name="Jen D."/>
            <person name="Larson L."/>
            <person name="Mehta T."/>
            <person name="Park D."/>
            <person name="Pearson M."/>
            <person name="Roberts A."/>
            <person name="Saif S."/>
            <person name="Shenoy N."/>
            <person name="Sisk P."/>
            <person name="Stolte C."/>
            <person name="Sykes S."/>
            <person name="Thomson T."/>
            <person name="Walk T."/>
            <person name="White J."/>
            <person name="Yandava C."/>
            <person name="Burger G."/>
            <person name="Gray M.W."/>
            <person name="Holland P.W.H."/>
            <person name="King N."/>
            <person name="Lang F.B.F."/>
            <person name="Roger A.J."/>
            <person name="Ruiz-Trillo I."/>
            <person name="Lander E."/>
            <person name="Nusbaum C."/>
        </authorList>
    </citation>
    <scope>NUCLEOTIDE SEQUENCE [LARGE SCALE GENOMIC DNA]</scope>
    <source>
        <strain evidence="20 21">ATCC 50062</strain>
    </source>
</reference>
<keyword evidence="8 18" id="KW-0812">Transmembrane</keyword>
<dbReference type="STRING" id="461836.A0A0L0DT58"/>
<dbReference type="SFLD" id="SFLDG01212">
    <property type="entry name" value="Phytoene_synthase_like"/>
    <property type="match status" value="1"/>
</dbReference>
<dbReference type="UniPathway" id="UPA00802"/>
<comment type="subcellular location">
    <subcellularLocation>
        <location evidence="1">Membrane</location>
        <topology evidence="1">Multi-pass membrane protein</topology>
    </subcellularLocation>
</comment>
<evidence type="ECO:0000256" key="17">
    <source>
        <dbReference type="SAM" id="MobiDB-lite"/>
    </source>
</evidence>
<dbReference type="GO" id="GO:0016117">
    <property type="term" value="P:carotenoid biosynthetic process"/>
    <property type="evidence" value="ECO:0007669"/>
    <property type="project" value="UniProtKB-KW"/>
</dbReference>
<dbReference type="EC" id="5.5.1.19" evidence="6"/>
<feature type="transmembrane region" description="Helical" evidence="18">
    <location>
        <begin position="1014"/>
        <end position="1031"/>
    </location>
</feature>
<dbReference type="GeneID" id="25561221"/>
<evidence type="ECO:0000256" key="4">
    <source>
        <dbReference type="ARBA" id="ARBA00008247"/>
    </source>
</evidence>
<keyword evidence="21" id="KW-1185">Reference proteome</keyword>
<dbReference type="EMBL" id="GL349438">
    <property type="protein sequence ID" value="KNC54618.1"/>
    <property type="molecule type" value="Genomic_DNA"/>
</dbReference>
<feature type="transmembrane region" description="Helical" evidence="18">
    <location>
        <begin position="922"/>
        <end position="941"/>
    </location>
</feature>
<comment type="catalytic activity">
    <reaction evidence="16">
        <text>all-trans-lycopene = gamma-carotene</text>
        <dbReference type="Rhea" id="RHEA:32219"/>
        <dbReference type="ChEBI" id="CHEBI:15948"/>
        <dbReference type="ChEBI" id="CHEBI:27740"/>
        <dbReference type="EC" id="5.5.1.19"/>
    </reaction>
</comment>
<dbReference type="GO" id="GO:0016872">
    <property type="term" value="F:intramolecular lyase activity"/>
    <property type="evidence" value="ECO:0007669"/>
    <property type="project" value="InterPro"/>
</dbReference>
<evidence type="ECO:0000256" key="5">
    <source>
        <dbReference type="ARBA" id="ARBA00008406"/>
    </source>
</evidence>
<dbReference type="InterPro" id="IPR044843">
    <property type="entry name" value="Trans_IPPS_bact-type"/>
</dbReference>
<dbReference type="OrthoDB" id="7777654at2759"/>
<dbReference type="InterPro" id="IPR008949">
    <property type="entry name" value="Isoprenoid_synthase_dom_sf"/>
</dbReference>
<dbReference type="GO" id="GO:0004311">
    <property type="term" value="F:geranylgeranyl diphosphate synthase activity"/>
    <property type="evidence" value="ECO:0007669"/>
    <property type="project" value="InterPro"/>
</dbReference>
<dbReference type="InterPro" id="IPR014105">
    <property type="entry name" value="Carotenoid/retinoid_OxRdtase"/>
</dbReference>
<evidence type="ECO:0000256" key="9">
    <source>
        <dbReference type="ARBA" id="ARBA00022746"/>
    </source>
</evidence>
<dbReference type="RefSeq" id="XP_013761525.1">
    <property type="nucleotide sequence ID" value="XM_013906071.1"/>
</dbReference>
<organism evidence="20 21">
    <name type="scientific">Thecamonas trahens ATCC 50062</name>
    <dbReference type="NCBI Taxonomy" id="461836"/>
    <lineage>
        <taxon>Eukaryota</taxon>
        <taxon>Apusozoa</taxon>
        <taxon>Apusomonadida</taxon>
        <taxon>Apusomonadidae</taxon>
        <taxon>Thecamonas</taxon>
    </lineage>
</organism>
<evidence type="ECO:0000256" key="16">
    <source>
        <dbReference type="ARBA" id="ARBA00029335"/>
    </source>
</evidence>
<evidence type="ECO:0000256" key="18">
    <source>
        <dbReference type="SAM" id="Phobius"/>
    </source>
</evidence>
<evidence type="ECO:0000256" key="10">
    <source>
        <dbReference type="ARBA" id="ARBA00022989"/>
    </source>
</evidence>
<evidence type="ECO:0000256" key="11">
    <source>
        <dbReference type="ARBA" id="ARBA00023002"/>
    </source>
</evidence>
<dbReference type="InterPro" id="IPR022270">
    <property type="entry name" value="Blh_diox"/>
</dbReference>
<feature type="transmembrane region" description="Helical" evidence="18">
    <location>
        <begin position="1225"/>
        <end position="1243"/>
    </location>
</feature>
<comment type="catalytic activity">
    <reaction evidence="15">
        <text>gamma-carotene = all-trans-beta-carotene</text>
        <dbReference type="Rhea" id="RHEA:32239"/>
        <dbReference type="ChEBI" id="CHEBI:17579"/>
        <dbReference type="ChEBI" id="CHEBI:27740"/>
        <dbReference type="EC" id="5.5.1.19"/>
    </reaction>
</comment>
<dbReference type="InterPro" id="IPR036188">
    <property type="entry name" value="FAD/NAD-bd_sf"/>
</dbReference>
<dbReference type="Pfam" id="PF01593">
    <property type="entry name" value="Amino_oxidase"/>
    <property type="match status" value="1"/>
</dbReference>
<evidence type="ECO:0000313" key="21">
    <source>
        <dbReference type="Proteomes" id="UP000054408"/>
    </source>
</evidence>
<evidence type="ECO:0000256" key="6">
    <source>
        <dbReference type="ARBA" id="ARBA00012242"/>
    </source>
</evidence>
<evidence type="ECO:0000256" key="3">
    <source>
        <dbReference type="ARBA" id="ARBA00005172"/>
    </source>
</evidence>
<dbReference type="SFLD" id="SFLDS00005">
    <property type="entry name" value="Isoprenoid_Synthase_Type_I"/>
    <property type="match status" value="1"/>
</dbReference>
<evidence type="ECO:0000313" key="20">
    <source>
        <dbReference type="EMBL" id="KNC54618.1"/>
    </source>
</evidence>
<keyword evidence="13" id="KW-0413">Isomerase</keyword>
<dbReference type="InterPro" id="IPR002060">
    <property type="entry name" value="Squ/phyt_synthse"/>
</dbReference>
<dbReference type="PANTHER" id="PTHR43734:SF4">
    <property type="entry name" value="AMINE OXIDASE DOMAIN-CONTAINING PROTEIN"/>
    <property type="match status" value="1"/>
</dbReference>
<comment type="pathway">
    <text evidence="3">Carotenoid biosynthesis; phytoene biosynthesis; all-trans-phytoene from geranylgeranyl diphosphate: step 1/1.</text>
</comment>
<feature type="domain" description="Amine oxidase" evidence="19">
    <location>
        <begin position="37"/>
        <end position="512"/>
    </location>
</feature>
<sequence>MASAGGTASGLHGNDGRRGAGSDDARQHVVVIGAGYAGLSAALELAQRGYNVTVFEKLAQVGGRAQVVTSPDGRFVFDAGPSWWWMPELYDAVLDRYGLVSQLAMTRLDPAYTVVLPNEATVQVPGSLPQLLDLADELDPGHTLRALFDEASIKYKAAVDEWLWKPMISWTELIDPGLAAAALTSDMLGSFESHVAAHTASPLLRMLLKWPAIFIGASPRDAPALYSLMTYAGHARGTWYPAGGLSAPARELANAATAAGVVIRTNEPVIKLSATESHISSVCTPQQCVSVDGVLAAADYHYVEQELLPQHLRRYTSRYWARRQLSPSCMLFFLGLEEALPGLGHHTFFFDTGLDEHLSQVFDFGQHAAAPTFYVTAAARTAPEGATAPPGGDALFVLVPMAYALNGTDTPALRAAVLEQVLDRMDARTPLASGASIRSVLAYNASYGTSEFELDFHALRGNAFGLANILSQSLVFKPSMTSGARNMVFAGHMTNPGPGVPPSMISGIVAAGVLDEQLSSHSHSTELVNFMLVGAKWVACGAVVLHAAVLAAVLLSTRVASYAHCISLFYRHGRTYFLASTLFDPVRFVDTAAMYALFRVADDCVDVVGASAEAKRAALGKFMAAFWAGLEAGAGEYHEHPVLPAVIETVRRRGYSANLFATFFASMSMDVETKVCETWDETWEYMRGSAAVIGDFMLPLLIPGDDEKAKRARAKALAHARDLGYGFQLTNMIRDIGEDLELGREYVPREECRAHGVTLAARAPDAPGWRGTIETVMAKAEACYASADVGIAMLPGDVRPVVALARAMYSELHPAIRSAEYNVFSGRVVVSGRRKLELAARMVPLLPLLRITLAKTYAAVLCCAVALAEPLAGVAFLAAALSESERWMLPSMVSYAGLHAVVTIPLVCGVWAVAVRRAPTRLLAAGGMWSAALALVAFVYTTPWDNYLVYRQVWGYGGAAAVVGVVGWVPVEEYAFFVLETLLVGGVWVVMASQSDDRGEQRWSGEAVTRRRRLGLGVLAGAWLAGARAASGRGTEYLGLIAVWALPVLALQWAAGAGVLLHEWRVWLPTVATSASALCVIDMWSISHGLWRIAPEASIGELAQDLPVEEALFFVVTSTMCAWGLTLAVDACRRAEARGVALTAVVLEMLMPPTNVSSETMLAAFSHGIAATVVLALWVCGAEISLESQAAALVVTTCAIGLPHGALDPLLVLSGASFTRRAGGMAASWAVYVVLMGAMYAVWEAAPVAALSLFLALSIAHFGEGDAPVGSMCDATWLIHAIEVFARGGAFLVATTTHRAQVAAVFADLVDGQELGMLMTLLSLLRWAHFVAVVGSAARHVQRLETRAAAVGLADLVMLNVLFGTTPPLVGFMVYFNGFHALRHVVRVQTQLAPAILSRSSLGACVVAAIVAGAFVAWQAGGTSLVHGVSGATRGVFVLLSVMATPHMALVACAALQS</sequence>
<dbReference type="Pfam" id="PF00494">
    <property type="entry name" value="SQS_PSY"/>
    <property type="match status" value="1"/>
</dbReference>
<dbReference type="SFLD" id="SFLDG01018">
    <property type="entry name" value="Squalene/Phytoene_Synthase_Lik"/>
    <property type="match status" value="1"/>
</dbReference>
<evidence type="ECO:0000256" key="1">
    <source>
        <dbReference type="ARBA" id="ARBA00004141"/>
    </source>
</evidence>
<dbReference type="eggNOG" id="KOG1459">
    <property type="taxonomic scope" value="Eukaryota"/>
</dbReference>
<keyword evidence="11" id="KW-0560">Oxidoreductase</keyword>
<comment type="pathway">
    <text evidence="2">Carotenoid biosynthesis; beta-carotene biosynthesis.</text>
</comment>
<keyword evidence="9" id="KW-0125">Carotenoid biosynthesis</keyword>
<feature type="transmembrane region" description="Helical" evidence="18">
    <location>
        <begin position="857"/>
        <end position="881"/>
    </location>
</feature>
<name>A0A0L0DT58_THETB</name>
<feature type="transmembrane region" description="Helical" evidence="18">
    <location>
        <begin position="1350"/>
        <end position="1376"/>
    </location>
</feature>
<feature type="transmembrane region" description="Helical" evidence="18">
    <location>
        <begin position="1037"/>
        <end position="1061"/>
    </location>
</feature>
<dbReference type="NCBIfam" id="TIGR03462">
    <property type="entry name" value="CarR_dom_SF"/>
    <property type="match status" value="2"/>
</dbReference>
<keyword evidence="12 18" id="KW-0472">Membrane</keyword>
<dbReference type="Proteomes" id="UP000054408">
    <property type="component" value="Unassembled WGS sequence"/>
</dbReference>
<evidence type="ECO:0000256" key="2">
    <source>
        <dbReference type="ARBA" id="ARBA00005089"/>
    </source>
</evidence>
<comment type="similarity">
    <text evidence="4">In the N-terminal section; belongs to the lycopene beta-cyclase family.</text>
</comment>
<keyword evidence="10 18" id="KW-1133">Transmembrane helix</keyword>
<dbReference type="Gene3D" id="1.10.600.10">
    <property type="entry name" value="Farnesyl Diphosphate Synthase"/>
    <property type="match status" value="1"/>
</dbReference>
<dbReference type="UniPathway" id="UPA00799">
    <property type="reaction ID" value="UER00773"/>
</dbReference>
<evidence type="ECO:0000256" key="8">
    <source>
        <dbReference type="ARBA" id="ARBA00022692"/>
    </source>
</evidence>
<feature type="transmembrane region" description="Helical" evidence="18">
    <location>
        <begin position="1436"/>
        <end position="1457"/>
    </location>
</feature>
<dbReference type="NCBIfam" id="TIGR02734">
    <property type="entry name" value="crtI_fam"/>
    <property type="match status" value="1"/>
</dbReference>
<dbReference type="InterPro" id="IPR002937">
    <property type="entry name" value="Amino_oxidase"/>
</dbReference>
<keyword evidence="14" id="KW-0511">Multifunctional enzyme</keyword>
<dbReference type="InterPro" id="IPR017825">
    <property type="entry name" value="Lycopene_cyclase_dom"/>
</dbReference>
<evidence type="ECO:0000256" key="13">
    <source>
        <dbReference type="ARBA" id="ARBA00023235"/>
    </source>
</evidence>
<dbReference type="CDD" id="cd00683">
    <property type="entry name" value="Trans_IPPS_HH"/>
    <property type="match status" value="1"/>
</dbReference>
<feature type="transmembrane region" description="Helical" evidence="18">
    <location>
        <begin position="527"/>
        <end position="555"/>
    </location>
</feature>
<dbReference type="PRINTS" id="PR00419">
    <property type="entry name" value="ADXRDTASE"/>
</dbReference>
<evidence type="ECO:0000256" key="14">
    <source>
        <dbReference type="ARBA" id="ARBA00023268"/>
    </source>
</evidence>
<feature type="transmembrane region" description="Helical" evidence="18">
    <location>
        <begin position="893"/>
        <end position="915"/>
    </location>
</feature>
<dbReference type="GO" id="GO:0051996">
    <property type="term" value="F:squalene synthase [NAD(P)H] activity"/>
    <property type="evidence" value="ECO:0007669"/>
    <property type="project" value="InterPro"/>
</dbReference>
<feature type="region of interest" description="Disordered" evidence="17">
    <location>
        <begin position="1"/>
        <end position="22"/>
    </location>
</feature>
<proteinExistence type="inferred from homology"/>
<dbReference type="NCBIfam" id="TIGR03753">
    <property type="entry name" value="blh_monoox"/>
    <property type="match status" value="1"/>
</dbReference>
<dbReference type="GO" id="GO:0016702">
    <property type="term" value="F:oxidoreductase activity, acting on single donors with incorporation of molecular oxygen, incorporation of two atoms of oxygen"/>
    <property type="evidence" value="ECO:0007669"/>
    <property type="project" value="InterPro"/>
</dbReference>
<evidence type="ECO:0000259" key="19">
    <source>
        <dbReference type="Pfam" id="PF01593"/>
    </source>
</evidence>
<accession>A0A0L0DT58</accession>
<feature type="transmembrane region" description="Helical" evidence="18">
    <location>
        <begin position="974"/>
        <end position="993"/>
    </location>
</feature>
<comment type="similarity">
    <text evidence="5">In the C-terminal section; belongs to the phytoene/squalene synthase family.</text>
</comment>
<dbReference type="SUPFAM" id="SSF48576">
    <property type="entry name" value="Terpenoid synthases"/>
    <property type="match status" value="1"/>
</dbReference>
<dbReference type="SUPFAM" id="SSF51905">
    <property type="entry name" value="FAD/NAD(P)-binding domain"/>
    <property type="match status" value="1"/>
</dbReference>
<dbReference type="GO" id="GO:0016020">
    <property type="term" value="C:membrane"/>
    <property type="evidence" value="ECO:0007669"/>
    <property type="project" value="UniProtKB-SubCell"/>
</dbReference>
<protein>
    <recommendedName>
        <fullName evidence="7">Bifunctional lycopene cyclase/phytoene synthase</fullName>
        <ecNumber evidence="6">5.5.1.19</ecNumber>
    </recommendedName>
</protein>
<dbReference type="PANTHER" id="PTHR43734">
    <property type="entry name" value="PHYTOENE DESATURASE"/>
    <property type="match status" value="1"/>
</dbReference>
<dbReference type="GO" id="GO:0045436">
    <property type="term" value="F:lycopene beta cyclase activity"/>
    <property type="evidence" value="ECO:0007669"/>
    <property type="project" value="UniProtKB-ARBA"/>
</dbReference>
<feature type="transmembrane region" description="Helical" evidence="18">
    <location>
        <begin position="1396"/>
        <end position="1416"/>
    </location>
</feature>
<dbReference type="Pfam" id="PF15461">
    <property type="entry name" value="BCD"/>
    <property type="match status" value="1"/>
</dbReference>
<dbReference type="Gene3D" id="3.50.50.60">
    <property type="entry name" value="FAD/NAD(P)-binding domain"/>
    <property type="match status" value="2"/>
</dbReference>
<feature type="transmembrane region" description="Helical" evidence="18">
    <location>
        <begin position="1315"/>
        <end position="1338"/>
    </location>
</feature>
<evidence type="ECO:0000256" key="7">
    <source>
        <dbReference type="ARBA" id="ARBA00018909"/>
    </source>
</evidence>
<dbReference type="InterPro" id="IPR033904">
    <property type="entry name" value="Trans_IPPS_HH"/>
</dbReference>